<organism evidence="2 3">
    <name type="scientific">Nepenthes gracilis</name>
    <name type="common">Slender pitcher plant</name>
    <dbReference type="NCBI Taxonomy" id="150966"/>
    <lineage>
        <taxon>Eukaryota</taxon>
        <taxon>Viridiplantae</taxon>
        <taxon>Streptophyta</taxon>
        <taxon>Embryophyta</taxon>
        <taxon>Tracheophyta</taxon>
        <taxon>Spermatophyta</taxon>
        <taxon>Magnoliopsida</taxon>
        <taxon>eudicotyledons</taxon>
        <taxon>Gunneridae</taxon>
        <taxon>Pentapetalae</taxon>
        <taxon>Caryophyllales</taxon>
        <taxon>Nepenthaceae</taxon>
        <taxon>Nepenthes</taxon>
    </lineage>
</organism>
<keyword evidence="3" id="KW-1185">Reference proteome</keyword>
<evidence type="ECO:0000313" key="2">
    <source>
        <dbReference type="EMBL" id="GMH19808.1"/>
    </source>
</evidence>
<sequence length="84" mass="9441">MASAKPQSSLGRRSGSGSTMTKSRRMRRTQSEVEGRVQGRMAESRQRHQRPARPGPSGRRQGGAASQEDEQPQEKARFKIQKEF</sequence>
<proteinExistence type="predicted"/>
<accession>A0AAD3SYL9</accession>
<evidence type="ECO:0000256" key="1">
    <source>
        <dbReference type="SAM" id="MobiDB-lite"/>
    </source>
</evidence>
<comment type="caution">
    <text evidence="2">The sequence shown here is derived from an EMBL/GenBank/DDBJ whole genome shotgun (WGS) entry which is preliminary data.</text>
</comment>
<gene>
    <name evidence="2" type="ORF">Nepgr_021649</name>
</gene>
<evidence type="ECO:0000313" key="3">
    <source>
        <dbReference type="Proteomes" id="UP001279734"/>
    </source>
</evidence>
<dbReference type="Proteomes" id="UP001279734">
    <property type="component" value="Unassembled WGS sequence"/>
</dbReference>
<reference evidence="2" key="1">
    <citation type="submission" date="2023-05" db="EMBL/GenBank/DDBJ databases">
        <title>Nepenthes gracilis genome sequencing.</title>
        <authorList>
            <person name="Fukushima K."/>
        </authorList>
    </citation>
    <scope>NUCLEOTIDE SEQUENCE</scope>
    <source>
        <strain evidence="2">SING2019-196</strain>
    </source>
</reference>
<feature type="region of interest" description="Disordered" evidence="1">
    <location>
        <begin position="1"/>
        <end position="84"/>
    </location>
</feature>
<dbReference type="AlphaFoldDB" id="A0AAD3SYL9"/>
<name>A0AAD3SYL9_NEPGR</name>
<dbReference type="EMBL" id="BSYO01000021">
    <property type="protein sequence ID" value="GMH19808.1"/>
    <property type="molecule type" value="Genomic_DNA"/>
</dbReference>
<feature type="compositionally biased region" description="Basic and acidic residues" evidence="1">
    <location>
        <begin position="29"/>
        <end position="46"/>
    </location>
</feature>
<feature type="compositionally biased region" description="Basic and acidic residues" evidence="1">
    <location>
        <begin position="72"/>
        <end position="84"/>
    </location>
</feature>
<feature type="compositionally biased region" description="Low complexity" evidence="1">
    <location>
        <begin position="8"/>
        <end position="21"/>
    </location>
</feature>
<protein>
    <submittedName>
        <fullName evidence="2">Uncharacterized protein</fullName>
    </submittedName>
</protein>